<dbReference type="GO" id="GO:0003700">
    <property type="term" value="F:DNA-binding transcription factor activity"/>
    <property type="evidence" value="ECO:0007669"/>
    <property type="project" value="InterPro"/>
</dbReference>
<dbReference type="GO" id="GO:0000976">
    <property type="term" value="F:transcription cis-regulatory region binding"/>
    <property type="evidence" value="ECO:0007669"/>
    <property type="project" value="TreeGrafter"/>
</dbReference>
<dbReference type="Proteomes" id="UP001324115">
    <property type="component" value="Unassembled WGS sequence"/>
</dbReference>
<dbReference type="Pfam" id="PF00847">
    <property type="entry name" value="AP2"/>
    <property type="match status" value="1"/>
</dbReference>
<organism evidence="10 11">
    <name type="scientific">Quercus rubra</name>
    <name type="common">Northern red oak</name>
    <name type="synonym">Quercus borealis</name>
    <dbReference type="NCBI Taxonomy" id="3512"/>
    <lineage>
        <taxon>Eukaryota</taxon>
        <taxon>Viridiplantae</taxon>
        <taxon>Streptophyta</taxon>
        <taxon>Embryophyta</taxon>
        <taxon>Tracheophyta</taxon>
        <taxon>Spermatophyta</taxon>
        <taxon>Magnoliopsida</taxon>
        <taxon>eudicotyledons</taxon>
        <taxon>Gunneridae</taxon>
        <taxon>Pentapetalae</taxon>
        <taxon>rosids</taxon>
        <taxon>fabids</taxon>
        <taxon>Fagales</taxon>
        <taxon>Fagaceae</taxon>
        <taxon>Quercus</taxon>
    </lineage>
</organism>
<comment type="caution">
    <text evidence="10">The sequence shown here is derived from an EMBL/GenBank/DDBJ whole genome shotgun (WGS) entry which is preliminary data.</text>
</comment>
<evidence type="ECO:0000256" key="1">
    <source>
        <dbReference type="ARBA" id="ARBA00004123"/>
    </source>
</evidence>
<dbReference type="GO" id="GO:0006950">
    <property type="term" value="P:response to stress"/>
    <property type="evidence" value="ECO:0007669"/>
    <property type="project" value="TreeGrafter"/>
</dbReference>
<dbReference type="InterPro" id="IPR001471">
    <property type="entry name" value="AP2/ERF_dom"/>
</dbReference>
<keyword evidence="7" id="KW-0539">Nucleus</keyword>
<dbReference type="PANTHER" id="PTHR31241:SF62">
    <property type="entry name" value="DEHYDRATION-RESPONSIVE ELEMENT-BINDING PROTEIN 2D"/>
    <property type="match status" value="1"/>
</dbReference>
<dbReference type="FunFam" id="3.30.730.10:FF:000001">
    <property type="entry name" value="Ethylene-responsive transcription factor 2"/>
    <property type="match status" value="1"/>
</dbReference>
<evidence type="ECO:0000313" key="10">
    <source>
        <dbReference type="EMBL" id="KAK4557621.1"/>
    </source>
</evidence>
<comment type="subcellular location">
    <subcellularLocation>
        <location evidence="1">Nucleus</location>
    </subcellularLocation>
</comment>
<dbReference type="EMBL" id="JAXUIC010000012">
    <property type="protein sequence ID" value="KAK4557621.1"/>
    <property type="molecule type" value="Genomic_DNA"/>
</dbReference>
<accession>A0AAN7I2A2</accession>
<dbReference type="PRINTS" id="PR00367">
    <property type="entry name" value="ETHRSPELEMNT"/>
</dbReference>
<evidence type="ECO:0000256" key="3">
    <source>
        <dbReference type="ARBA" id="ARBA00023016"/>
    </source>
</evidence>
<keyword evidence="6" id="KW-0804">Transcription</keyword>
<evidence type="ECO:0000256" key="7">
    <source>
        <dbReference type="ARBA" id="ARBA00023242"/>
    </source>
</evidence>
<dbReference type="GO" id="GO:0045893">
    <property type="term" value="P:positive regulation of DNA-templated transcription"/>
    <property type="evidence" value="ECO:0007669"/>
    <property type="project" value="TreeGrafter"/>
</dbReference>
<dbReference type="GO" id="GO:0005634">
    <property type="term" value="C:nucleus"/>
    <property type="evidence" value="ECO:0007669"/>
    <property type="project" value="UniProtKB-SubCell"/>
</dbReference>
<dbReference type="SUPFAM" id="SSF54171">
    <property type="entry name" value="DNA-binding domain"/>
    <property type="match status" value="1"/>
</dbReference>
<dbReference type="Gene3D" id="3.30.730.10">
    <property type="entry name" value="AP2/ERF domain"/>
    <property type="match status" value="1"/>
</dbReference>
<evidence type="ECO:0000256" key="2">
    <source>
        <dbReference type="ARBA" id="ARBA00023015"/>
    </source>
</evidence>
<keyword evidence="11" id="KW-1185">Reference proteome</keyword>
<name>A0AAN7I2A2_QUERU</name>
<dbReference type="AlphaFoldDB" id="A0AAN7I2A2"/>
<protein>
    <recommendedName>
        <fullName evidence="9">AP2/ERF domain-containing protein</fullName>
    </recommendedName>
</protein>
<dbReference type="PANTHER" id="PTHR31241">
    <property type="entry name" value="DEHYDRATION-RESPONSIVE ELEMENT-BINDING PROTEIN 2C"/>
    <property type="match status" value="1"/>
</dbReference>
<dbReference type="InterPro" id="IPR036955">
    <property type="entry name" value="AP2/ERF_dom_sf"/>
</dbReference>
<evidence type="ECO:0000256" key="4">
    <source>
        <dbReference type="ARBA" id="ARBA00023125"/>
    </source>
</evidence>
<keyword evidence="2" id="KW-0805">Transcription regulation</keyword>
<dbReference type="CDD" id="cd00018">
    <property type="entry name" value="AP2"/>
    <property type="match status" value="1"/>
</dbReference>
<evidence type="ECO:0000313" key="11">
    <source>
        <dbReference type="Proteomes" id="UP001324115"/>
    </source>
</evidence>
<evidence type="ECO:0000256" key="5">
    <source>
        <dbReference type="ARBA" id="ARBA00023159"/>
    </source>
</evidence>
<evidence type="ECO:0000256" key="8">
    <source>
        <dbReference type="ARBA" id="ARBA00024343"/>
    </source>
</evidence>
<keyword evidence="5" id="KW-0010">Activator</keyword>
<evidence type="ECO:0000259" key="9">
    <source>
        <dbReference type="PROSITE" id="PS51032"/>
    </source>
</evidence>
<dbReference type="InterPro" id="IPR016177">
    <property type="entry name" value="DNA-bd_dom_sf"/>
</dbReference>
<proteinExistence type="inferred from homology"/>
<gene>
    <name evidence="10" type="ORF">RGQ29_007397</name>
</gene>
<keyword evidence="4" id="KW-0238">DNA-binding</keyword>
<keyword evidence="3" id="KW-0346">Stress response</keyword>
<feature type="domain" description="AP2/ERF" evidence="9">
    <location>
        <begin position="67"/>
        <end position="124"/>
    </location>
</feature>
<evidence type="ECO:0000256" key="6">
    <source>
        <dbReference type="ARBA" id="ARBA00023163"/>
    </source>
</evidence>
<dbReference type="SMART" id="SM00380">
    <property type="entry name" value="AP2"/>
    <property type="match status" value="1"/>
</dbReference>
<reference evidence="10 11" key="1">
    <citation type="journal article" date="2023" name="G3 (Bethesda)">
        <title>A haplotype-resolved chromosome-scale genome for Quercus rubra L. provides insights into the genetics of adaptive traits for red oak species.</title>
        <authorList>
            <person name="Kapoor B."/>
            <person name="Jenkins J."/>
            <person name="Schmutz J."/>
            <person name="Zhebentyayeva T."/>
            <person name="Kuelheim C."/>
            <person name="Coggeshall M."/>
            <person name="Heim C."/>
            <person name="Lasky J.R."/>
            <person name="Leites L."/>
            <person name="Islam-Faridi N."/>
            <person name="Romero-Severson J."/>
            <person name="DeLeo V.L."/>
            <person name="Lucas S.M."/>
            <person name="Lazic D."/>
            <person name="Gailing O."/>
            <person name="Carlson J."/>
            <person name="Staton M."/>
        </authorList>
    </citation>
    <scope>NUCLEOTIDE SEQUENCE [LARGE SCALE GENOMIC DNA]</scope>
    <source>
        <strain evidence="10">Pseudo-F2</strain>
    </source>
</reference>
<dbReference type="PROSITE" id="PS51032">
    <property type="entry name" value="AP2_ERF"/>
    <property type="match status" value="1"/>
</dbReference>
<sequence length="151" mass="16972">MESSKKRKSRGDGMFVSVAETLAKWRNYNAQLESSSVEAKRARKLLTMGSKKGCMKGKGGPENPLCNYRGVRQRTWGKWVAEIHEPNRGKRLWLGTFDNAVDAAFAYNEAARVMHSAYARLNFPESVSTISGPTLVEFEVLLMTLLPCLVW</sequence>
<comment type="similarity">
    <text evidence="8">Belongs to the AP2/ERF transcription factor family. ERF subfamily.</text>
</comment>